<dbReference type="Proteomes" id="UP001597417">
    <property type="component" value="Unassembled WGS sequence"/>
</dbReference>
<proteinExistence type="predicted"/>
<reference evidence="2" key="1">
    <citation type="journal article" date="2019" name="Int. J. Syst. Evol. Microbiol.">
        <title>The Global Catalogue of Microorganisms (GCM) 10K type strain sequencing project: providing services to taxonomists for standard genome sequencing and annotation.</title>
        <authorList>
            <consortium name="The Broad Institute Genomics Platform"/>
            <consortium name="The Broad Institute Genome Sequencing Center for Infectious Disease"/>
            <person name="Wu L."/>
            <person name="Ma J."/>
        </authorList>
    </citation>
    <scope>NUCLEOTIDE SEQUENCE [LARGE SCALE GENOMIC DNA]</scope>
    <source>
        <strain evidence="2">CGMCC 4.7645</strain>
    </source>
</reference>
<evidence type="ECO:0000313" key="2">
    <source>
        <dbReference type="Proteomes" id="UP001597417"/>
    </source>
</evidence>
<comment type="caution">
    <text evidence="1">The sequence shown here is derived from an EMBL/GenBank/DDBJ whole genome shotgun (WGS) entry which is preliminary data.</text>
</comment>
<keyword evidence="2" id="KW-1185">Reference proteome</keyword>
<name>A0ABW5FV39_9PSEU</name>
<sequence>MSVVSSEPVSSAVTRNRFFRPVLAIVAFLAALALVVFAGSSVSVHEKVLYQASSKDAGVTYEDMGAQWASDLSLVRIFSLNGSRYELHLGPGAKDYYYPVALRFGSGEPRIRKVDWKSDGVTVTFESGDSVGVPADNFRKVR</sequence>
<organism evidence="1 2">
    <name type="scientific">Amycolatopsis pigmentata</name>
    <dbReference type="NCBI Taxonomy" id="450801"/>
    <lineage>
        <taxon>Bacteria</taxon>
        <taxon>Bacillati</taxon>
        <taxon>Actinomycetota</taxon>
        <taxon>Actinomycetes</taxon>
        <taxon>Pseudonocardiales</taxon>
        <taxon>Pseudonocardiaceae</taxon>
        <taxon>Amycolatopsis</taxon>
    </lineage>
</organism>
<dbReference type="EMBL" id="JBHUKR010000007">
    <property type="protein sequence ID" value="MFD2418094.1"/>
    <property type="molecule type" value="Genomic_DNA"/>
</dbReference>
<accession>A0ABW5FV39</accession>
<gene>
    <name evidence="1" type="ORF">ACFSXZ_17360</name>
</gene>
<protein>
    <submittedName>
        <fullName evidence="1">Uncharacterized protein</fullName>
    </submittedName>
</protein>
<evidence type="ECO:0000313" key="1">
    <source>
        <dbReference type="EMBL" id="MFD2418094.1"/>
    </source>
</evidence>
<dbReference type="RefSeq" id="WP_378266056.1">
    <property type="nucleotide sequence ID" value="NZ_JBHUKR010000007.1"/>
</dbReference>